<dbReference type="PROSITE" id="PS51257">
    <property type="entry name" value="PROKAR_LIPOPROTEIN"/>
    <property type="match status" value="1"/>
</dbReference>
<dbReference type="Gene3D" id="3.40.190.120">
    <property type="entry name" value="Osmoprotection protein (prox), domain 2"/>
    <property type="match status" value="1"/>
</dbReference>
<organism evidence="3 4">
    <name type="scientific">Ectobacillus ponti</name>
    <dbReference type="NCBI Taxonomy" id="2961894"/>
    <lineage>
        <taxon>Bacteria</taxon>
        <taxon>Bacillati</taxon>
        <taxon>Bacillota</taxon>
        <taxon>Bacilli</taxon>
        <taxon>Bacillales</taxon>
        <taxon>Bacillaceae</taxon>
        <taxon>Ectobacillus</taxon>
    </lineage>
</organism>
<gene>
    <name evidence="3" type="ORF">NK662_20550</name>
</gene>
<dbReference type="Pfam" id="PF04069">
    <property type="entry name" value="OpuAC"/>
    <property type="match status" value="1"/>
</dbReference>
<evidence type="ECO:0000256" key="1">
    <source>
        <dbReference type="SAM" id="SignalP"/>
    </source>
</evidence>
<dbReference type="EMBL" id="JANCLT010000016">
    <property type="protein sequence ID" value="MCP8970914.1"/>
    <property type="molecule type" value="Genomic_DNA"/>
</dbReference>
<sequence>MRKAIPMCSLFVVAVLLLSSCMLQTKQASRISKREEPLITLGAKSITEQYILMKMTAILLREQGFQTREIVFLDSPAIRSAMENGKVDLYWEYTGTAHMFYHQEPALYDGDAMFAAVAKKDKEKQIEWIGKSSFNSTWVVLMKQSIADAQHIRTLTDLSSYAKQHSIKVAANEEFLNRADGIQHIQAVYNLPIQPGNLVVFDSELLYQAVNEQTADVAIGMAGDSRLKEYGLQVLEDDKQAFPPYHAAPVVRKEVKEAHPQLASVMQNIIPYITNETIIDLTYQVDILHRDVMDVAKQFLEKHNLIRTRDAS</sequence>
<dbReference type="GO" id="GO:0022857">
    <property type="term" value="F:transmembrane transporter activity"/>
    <property type="evidence" value="ECO:0007669"/>
    <property type="project" value="InterPro"/>
</dbReference>
<dbReference type="Proteomes" id="UP001156102">
    <property type="component" value="Unassembled WGS sequence"/>
</dbReference>
<feature type="signal peptide" evidence="1">
    <location>
        <begin position="1"/>
        <end position="28"/>
    </location>
</feature>
<feature type="domain" description="ABC-type glycine betaine transport system substrate-binding" evidence="2">
    <location>
        <begin position="39"/>
        <end position="302"/>
    </location>
</feature>
<evidence type="ECO:0000313" key="4">
    <source>
        <dbReference type="Proteomes" id="UP001156102"/>
    </source>
</evidence>
<dbReference type="InterPro" id="IPR007210">
    <property type="entry name" value="ABC_Gly_betaine_transp_sub-bd"/>
</dbReference>
<feature type="chain" id="PRO_5041211455" description="ABC-type glycine betaine transport system substrate-binding domain-containing protein" evidence="1">
    <location>
        <begin position="29"/>
        <end position="312"/>
    </location>
</feature>
<reference evidence="3" key="1">
    <citation type="submission" date="2022-07" db="EMBL/GenBank/DDBJ databases">
        <authorList>
            <person name="Li W.-J."/>
            <person name="Deng Q.-Q."/>
        </authorList>
    </citation>
    <scope>NUCLEOTIDE SEQUENCE</scope>
    <source>
        <strain evidence="3">SYSU M60031</strain>
    </source>
</reference>
<proteinExistence type="predicted"/>
<accession>A0AA42BSU7</accession>
<evidence type="ECO:0000313" key="3">
    <source>
        <dbReference type="EMBL" id="MCP8970914.1"/>
    </source>
</evidence>
<keyword evidence="1" id="KW-0732">Signal</keyword>
<dbReference type="AlphaFoldDB" id="A0AA42BSU7"/>
<protein>
    <recommendedName>
        <fullName evidence="2">ABC-type glycine betaine transport system substrate-binding domain-containing protein</fullName>
    </recommendedName>
</protein>
<dbReference type="GO" id="GO:0043190">
    <property type="term" value="C:ATP-binding cassette (ABC) transporter complex"/>
    <property type="evidence" value="ECO:0007669"/>
    <property type="project" value="InterPro"/>
</dbReference>
<dbReference type="RefSeq" id="WP_254760841.1">
    <property type="nucleotide sequence ID" value="NZ_JANCLT010000016.1"/>
</dbReference>
<evidence type="ECO:0000259" key="2">
    <source>
        <dbReference type="Pfam" id="PF04069"/>
    </source>
</evidence>
<name>A0AA42BSU7_9BACI</name>
<keyword evidence="4" id="KW-1185">Reference proteome</keyword>
<dbReference type="CDD" id="cd13528">
    <property type="entry name" value="PBP2_osmoprotectants"/>
    <property type="match status" value="1"/>
</dbReference>
<dbReference type="SUPFAM" id="SSF53850">
    <property type="entry name" value="Periplasmic binding protein-like II"/>
    <property type="match status" value="1"/>
</dbReference>
<comment type="caution">
    <text evidence="3">The sequence shown here is derived from an EMBL/GenBank/DDBJ whole genome shotgun (WGS) entry which is preliminary data.</text>
</comment>
<dbReference type="Gene3D" id="3.40.190.10">
    <property type="entry name" value="Periplasmic binding protein-like II"/>
    <property type="match status" value="1"/>
</dbReference>